<gene>
    <name evidence="1" type="ORF">DFH08DRAFT_186754</name>
</gene>
<reference evidence="1" key="1">
    <citation type="submission" date="2023-03" db="EMBL/GenBank/DDBJ databases">
        <title>Massive genome expansion in bonnet fungi (Mycena s.s.) driven by repeated elements and novel gene families across ecological guilds.</title>
        <authorList>
            <consortium name="Lawrence Berkeley National Laboratory"/>
            <person name="Harder C.B."/>
            <person name="Miyauchi S."/>
            <person name="Viragh M."/>
            <person name="Kuo A."/>
            <person name="Thoen E."/>
            <person name="Andreopoulos B."/>
            <person name="Lu D."/>
            <person name="Skrede I."/>
            <person name="Drula E."/>
            <person name="Henrissat B."/>
            <person name="Morin E."/>
            <person name="Kohler A."/>
            <person name="Barry K."/>
            <person name="LaButti K."/>
            <person name="Morin E."/>
            <person name="Salamov A."/>
            <person name="Lipzen A."/>
            <person name="Mereny Z."/>
            <person name="Hegedus B."/>
            <person name="Baldrian P."/>
            <person name="Stursova M."/>
            <person name="Weitz H."/>
            <person name="Taylor A."/>
            <person name="Grigoriev I.V."/>
            <person name="Nagy L.G."/>
            <person name="Martin F."/>
            <person name="Kauserud H."/>
        </authorList>
    </citation>
    <scope>NUCLEOTIDE SEQUENCE</scope>
    <source>
        <strain evidence="1">CBHHK002</strain>
    </source>
</reference>
<comment type="caution">
    <text evidence="1">The sequence shown here is derived from an EMBL/GenBank/DDBJ whole genome shotgun (WGS) entry which is preliminary data.</text>
</comment>
<dbReference type="Proteomes" id="UP001218218">
    <property type="component" value="Unassembled WGS sequence"/>
</dbReference>
<proteinExistence type="predicted"/>
<evidence type="ECO:0000313" key="1">
    <source>
        <dbReference type="EMBL" id="KAJ7367173.1"/>
    </source>
</evidence>
<protein>
    <submittedName>
        <fullName evidence="1">Uncharacterized protein</fullName>
    </submittedName>
</protein>
<dbReference type="AlphaFoldDB" id="A0AAD7F574"/>
<keyword evidence="2" id="KW-1185">Reference proteome</keyword>
<accession>A0AAD7F574</accession>
<sequence>MSSQSSRLLDLAPELRLQIYDAVVALPLDCQVARLKSSQRLASDAARTPKSDRLPITWLDLMLVCKLIASELQHHVQTSGNRDSTTYEIELDNLKRPGIADKKRHRGIADELTWRRIPCPPGQVRTLHAELTLSLMTKLWGSGGPMPILSQLYQVLNSFIHRGPFLARESPLGRHIHLDALTLQLRVAEPDPEEPSEYMRYDDVWPVEELEKDLHVNLEAYISRVVDRGLLFGAVDQIVFRFAGETTILTGVFRAPRRWRRTGSFRSPSRSRRRALCGSSCTVHHKPNRPTQTRFNSYNTCTRIRP</sequence>
<organism evidence="1 2">
    <name type="scientific">Mycena albidolilacea</name>
    <dbReference type="NCBI Taxonomy" id="1033008"/>
    <lineage>
        <taxon>Eukaryota</taxon>
        <taxon>Fungi</taxon>
        <taxon>Dikarya</taxon>
        <taxon>Basidiomycota</taxon>
        <taxon>Agaricomycotina</taxon>
        <taxon>Agaricomycetes</taxon>
        <taxon>Agaricomycetidae</taxon>
        <taxon>Agaricales</taxon>
        <taxon>Marasmiineae</taxon>
        <taxon>Mycenaceae</taxon>
        <taxon>Mycena</taxon>
    </lineage>
</organism>
<name>A0AAD7F574_9AGAR</name>
<evidence type="ECO:0000313" key="2">
    <source>
        <dbReference type="Proteomes" id="UP001218218"/>
    </source>
</evidence>
<dbReference type="EMBL" id="JARIHO010000002">
    <property type="protein sequence ID" value="KAJ7367173.1"/>
    <property type="molecule type" value="Genomic_DNA"/>
</dbReference>